<dbReference type="PANTHER" id="PTHR11920:SF493">
    <property type="entry name" value="RECEPTOR-TYPE GUANYLATE CYCLASE GCY-22"/>
    <property type="match status" value="1"/>
</dbReference>
<dbReference type="SUPFAM" id="SSF53822">
    <property type="entry name" value="Periplasmic binding protein-like I"/>
    <property type="match status" value="1"/>
</dbReference>
<dbReference type="InterPro" id="IPR011645">
    <property type="entry name" value="HNOB_dom_associated"/>
</dbReference>
<dbReference type="SUPFAM" id="SSF55073">
    <property type="entry name" value="Nucleotide cyclase"/>
    <property type="match status" value="1"/>
</dbReference>
<dbReference type="Pfam" id="PF07714">
    <property type="entry name" value="PK_Tyr_Ser-Thr"/>
    <property type="match status" value="1"/>
</dbReference>
<feature type="transmembrane region" description="Helical" evidence="17">
    <location>
        <begin position="198"/>
        <end position="224"/>
    </location>
</feature>
<dbReference type="GO" id="GO:0001653">
    <property type="term" value="F:peptide receptor activity"/>
    <property type="evidence" value="ECO:0007669"/>
    <property type="project" value="TreeGrafter"/>
</dbReference>
<feature type="domain" description="Protein kinase" evidence="18">
    <location>
        <begin position="255"/>
        <end position="541"/>
    </location>
</feature>
<dbReference type="InterPro" id="IPR018297">
    <property type="entry name" value="A/G_cyclase_CS"/>
</dbReference>
<dbReference type="GO" id="GO:0004672">
    <property type="term" value="F:protein kinase activity"/>
    <property type="evidence" value="ECO:0007669"/>
    <property type="project" value="InterPro"/>
</dbReference>
<dbReference type="InterPro" id="IPR001054">
    <property type="entry name" value="A/G_cyclase"/>
</dbReference>
<dbReference type="FunFam" id="3.30.70.1230:FF:000023">
    <property type="entry name" value="Guanylate cyclase"/>
    <property type="match status" value="1"/>
</dbReference>
<dbReference type="GO" id="GO:0007168">
    <property type="term" value="P:receptor guanylyl cyclase signaling pathway"/>
    <property type="evidence" value="ECO:0007669"/>
    <property type="project" value="TreeGrafter"/>
</dbReference>
<evidence type="ECO:0000259" key="18">
    <source>
        <dbReference type="PROSITE" id="PS50011"/>
    </source>
</evidence>
<keyword evidence="11" id="KW-0675">Receptor</keyword>
<evidence type="ECO:0000256" key="14">
    <source>
        <dbReference type="ARBA" id="ARBA00023293"/>
    </source>
</evidence>
<evidence type="ECO:0000313" key="21">
    <source>
        <dbReference type="WBParaSite" id="ALUE_0001037601-mRNA-1"/>
    </source>
</evidence>
<dbReference type="Proteomes" id="UP000036681">
    <property type="component" value="Unplaced"/>
</dbReference>
<dbReference type="PROSITE" id="PS50125">
    <property type="entry name" value="GUANYLATE_CYCLASE_2"/>
    <property type="match status" value="1"/>
</dbReference>
<evidence type="ECO:0000313" key="20">
    <source>
        <dbReference type="Proteomes" id="UP000036681"/>
    </source>
</evidence>
<dbReference type="GO" id="GO:0004016">
    <property type="term" value="F:adenylate cyclase activity"/>
    <property type="evidence" value="ECO:0007669"/>
    <property type="project" value="TreeGrafter"/>
</dbReference>
<evidence type="ECO:0000256" key="17">
    <source>
        <dbReference type="SAM" id="Phobius"/>
    </source>
</evidence>
<evidence type="ECO:0000256" key="10">
    <source>
        <dbReference type="ARBA" id="ARBA00023136"/>
    </source>
</evidence>
<dbReference type="InterPro" id="IPR050401">
    <property type="entry name" value="Cyclic_nucleotide_synthase"/>
</dbReference>
<dbReference type="GO" id="GO:0006935">
    <property type="term" value="P:chemotaxis"/>
    <property type="evidence" value="ECO:0007669"/>
    <property type="project" value="UniProtKB-ARBA"/>
</dbReference>
<keyword evidence="14 16" id="KW-0141">cGMP biosynthesis</keyword>
<dbReference type="Pfam" id="PF00211">
    <property type="entry name" value="Guanylate_cyc"/>
    <property type="match status" value="1"/>
</dbReference>
<dbReference type="SUPFAM" id="SSF56112">
    <property type="entry name" value="Protein kinase-like (PK-like)"/>
    <property type="match status" value="1"/>
</dbReference>
<evidence type="ECO:0000259" key="19">
    <source>
        <dbReference type="PROSITE" id="PS50125"/>
    </source>
</evidence>
<dbReference type="PROSITE" id="PS00452">
    <property type="entry name" value="GUANYLATE_CYCLASE_1"/>
    <property type="match status" value="1"/>
</dbReference>
<evidence type="ECO:0000256" key="9">
    <source>
        <dbReference type="ARBA" id="ARBA00022989"/>
    </source>
</evidence>
<dbReference type="WBParaSite" id="ALUE_0001037601-mRNA-1">
    <property type="protein sequence ID" value="ALUE_0001037601-mRNA-1"/>
    <property type="gene ID" value="ALUE_0001037601"/>
</dbReference>
<feature type="domain" description="Guanylate cyclase" evidence="19">
    <location>
        <begin position="599"/>
        <end position="729"/>
    </location>
</feature>
<evidence type="ECO:0000256" key="4">
    <source>
        <dbReference type="ARBA" id="ARBA00012202"/>
    </source>
</evidence>
<comment type="catalytic activity">
    <reaction evidence="1 16">
        <text>GTP = 3',5'-cyclic GMP + diphosphate</text>
        <dbReference type="Rhea" id="RHEA:13665"/>
        <dbReference type="ChEBI" id="CHEBI:33019"/>
        <dbReference type="ChEBI" id="CHEBI:37565"/>
        <dbReference type="ChEBI" id="CHEBI:57746"/>
        <dbReference type="EC" id="4.6.1.2"/>
    </reaction>
</comment>
<evidence type="ECO:0000256" key="12">
    <source>
        <dbReference type="ARBA" id="ARBA00023180"/>
    </source>
</evidence>
<comment type="similarity">
    <text evidence="15">Belongs to the adenylyl cyclase class-4/guanylyl cyclase family.</text>
</comment>
<name>A0A9J2PLE6_ASCLU</name>
<keyword evidence="8" id="KW-0547">Nucleotide-binding</keyword>
<evidence type="ECO:0000256" key="11">
    <source>
        <dbReference type="ARBA" id="ARBA00023170"/>
    </source>
</evidence>
<keyword evidence="9 17" id="KW-1133">Transmembrane helix</keyword>
<dbReference type="GO" id="GO:0007635">
    <property type="term" value="P:chemosensory behavior"/>
    <property type="evidence" value="ECO:0007669"/>
    <property type="project" value="UniProtKB-ARBA"/>
</dbReference>
<dbReference type="InterPro" id="IPR029787">
    <property type="entry name" value="Nucleotide_cyclase"/>
</dbReference>
<dbReference type="Gene3D" id="3.30.70.1230">
    <property type="entry name" value="Nucleotide cyclase"/>
    <property type="match status" value="1"/>
</dbReference>
<proteinExistence type="inferred from homology"/>
<keyword evidence="7" id="KW-0732">Signal</keyword>
<dbReference type="PROSITE" id="PS50011">
    <property type="entry name" value="PROTEIN_KINASE_DOM"/>
    <property type="match status" value="1"/>
</dbReference>
<evidence type="ECO:0000256" key="16">
    <source>
        <dbReference type="RuleBase" id="RU003431"/>
    </source>
</evidence>
<dbReference type="GO" id="GO:0004383">
    <property type="term" value="F:guanylate cyclase activity"/>
    <property type="evidence" value="ECO:0007669"/>
    <property type="project" value="UniProtKB-EC"/>
</dbReference>
<organism evidence="20 21">
    <name type="scientific">Ascaris lumbricoides</name>
    <name type="common">Giant roundworm</name>
    <dbReference type="NCBI Taxonomy" id="6252"/>
    <lineage>
        <taxon>Eukaryota</taxon>
        <taxon>Metazoa</taxon>
        <taxon>Ecdysozoa</taxon>
        <taxon>Nematoda</taxon>
        <taxon>Chromadorea</taxon>
        <taxon>Rhabditida</taxon>
        <taxon>Spirurina</taxon>
        <taxon>Ascaridomorpha</taxon>
        <taxon>Ascaridoidea</taxon>
        <taxon>Ascarididae</taxon>
        <taxon>Ascaris</taxon>
    </lineage>
</organism>
<protein>
    <recommendedName>
        <fullName evidence="4 16">Guanylate cyclase</fullName>
        <ecNumber evidence="4 16">4.6.1.2</ecNumber>
    </recommendedName>
</protein>
<evidence type="ECO:0000256" key="6">
    <source>
        <dbReference type="ARBA" id="ARBA00022692"/>
    </source>
</evidence>
<evidence type="ECO:0000256" key="13">
    <source>
        <dbReference type="ARBA" id="ARBA00023239"/>
    </source>
</evidence>
<dbReference type="GO" id="GO:0005886">
    <property type="term" value="C:plasma membrane"/>
    <property type="evidence" value="ECO:0007669"/>
    <property type="project" value="UniProtKB-SubCell"/>
</dbReference>
<evidence type="ECO:0000256" key="2">
    <source>
        <dbReference type="ARBA" id="ARBA00004236"/>
    </source>
</evidence>
<dbReference type="GO" id="GO:0035556">
    <property type="term" value="P:intracellular signal transduction"/>
    <property type="evidence" value="ECO:0007669"/>
    <property type="project" value="InterPro"/>
</dbReference>
<keyword evidence="10 17" id="KW-0472">Membrane</keyword>
<dbReference type="EC" id="4.6.1.2" evidence="4 16"/>
<dbReference type="Pfam" id="PF07701">
    <property type="entry name" value="HNOBA"/>
    <property type="match status" value="1"/>
</dbReference>
<dbReference type="AlphaFoldDB" id="A0A9J2PLE6"/>
<dbReference type="PANTHER" id="PTHR11920">
    <property type="entry name" value="GUANYLYL CYCLASE"/>
    <property type="match status" value="1"/>
</dbReference>
<dbReference type="InterPro" id="IPR001245">
    <property type="entry name" value="Ser-Thr/Tyr_kinase_cat_dom"/>
</dbReference>
<dbReference type="GO" id="GO:0005524">
    <property type="term" value="F:ATP binding"/>
    <property type="evidence" value="ECO:0007669"/>
    <property type="project" value="InterPro"/>
</dbReference>
<keyword evidence="13 15" id="KW-0456">Lyase</keyword>
<keyword evidence="6 17" id="KW-0812">Transmembrane</keyword>
<dbReference type="Gene3D" id="3.40.50.2300">
    <property type="match status" value="1"/>
</dbReference>
<dbReference type="CDD" id="cd07302">
    <property type="entry name" value="CHD"/>
    <property type="match status" value="1"/>
</dbReference>
<evidence type="ECO:0000256" key="1">
    <source>
        <dbReference type="ARBA" id="ARBA00001436"/>
    </source>
</evidence>
<evidence type="ECO:0000256" key="15">
    <source>
        <dbReference type="RuleBase" id="RU000405"/>
    </source>
</evidence>
<keyword evidence="5" id="KW-1003">Cell membrane</keyword>
<dbReference type="InterPro" id="IPR011009">
    <property type="entry name" value="Kinase-like_dom_sf"/>
</dbReference>
<accession>A0A9J2PLE6</accession>
<evidence type="ECO:0000256" key="7">
    <source>
        <dbReference type="ARBA" id="ARBA00022729"/>
    </source>
</evidence>
<dbReference type="InterPro" id="IPR000719">
    <property type="entry name" value="Prot_kinase_dom"/>
</dbReference>
<comment type="subcellular location">
    <subcellularLocation>
        <location evidence="2">Cell membrane</location>
    </subcellularLocation>
    <subcellularLocation>
        <location evidence="3">Membrane</location>
        <topology evidence="3">Single-pass type I membrane protein</topology>
    </subcellularLocation>
</comment>
<reference evidence="21" key="1">
    <citation type="submission" date="2023-03" db="UniProtKB">
        <authorList>
            <consortium name="WormBaseParasite"/>
        </authorList>
    </citation>
    <scope>IDENTIFICATION</scope>
</reference>
<dbReference type="Gene3D" id="1.10.510.10">
    <property type="entry name" value="Transferase(Phosphotransferase) domain 1"/>
    <property type="match status" value="1"/>
</dbReference>
<evidence type="ECO:0000256" key="3">
    <source>
        <dbReference type="ARBA" id="ARBA00004479"/>
    </source>
</evidence>
<dbReference type="InterPro" id="IPR028082">
    <property type="entry name" value="Peripla_BP_I"/>
</dbReference>
<dbReference type="SMART" id="SM00044">
    <property type="entry name" value="CYCc"/>
    <property type="match status" value="1"/>
</dbReference>
<sequence>MSNQERLKIRYKQLFNFLLESCKEVISTLQLDKQLFNISLTAFHKEVIERMKDYPFYCTVACENYTEASSQSPYLADTMYIYAHAINRTLTADPVNGLSNGIAINDATEGIYAGYTGRVVIDDTGNRNPIYMLFGINKNEESEVFVVMQTYRNSTTWQPTYTDEATSIWAVRGGVRPLSKPKCGFTGAACVPTFLEAYFVYVTIAAIIFALMAALLTGIGIYTVRWKRKERERLNRLWQINYVCLMKPIAKIDVAKSRRSLQSGVTSISTREMFDKFSETTSHAFYYLFDELVVAGKHTARPRIGEKEAAELRLMCQMDHENLNKFIGLCTDGPQYLSVWKFCSRGSLKDIIEKGLFTMDAFFIVSIILDICEGLIAIHRSPIGHHGHLTSSVCLVDERWLVKISNFGLSFLKQIEQRPEDTFLWTAPEHLRESNSVGSKAGDVYSFAIICSEIITRKSAFDKDDDNRNVEELVQKIKRRSPDPFRPEISTPDLQGIPLAMLHLIRSCWSENPEARPKIEKVKEILKSMHRGGNLMDHIFSMLEQYANNLEEEIEGRTRELVEEKKKSDILLQRMLPKQVAERLKLGQSVSPESFESVTIFFSDVVQFTNLASRCTPLQVVNLLNDLYTMFDTIIDEHNVYKVETIGDGYMCVSGLPHRNGNEHARDIAEMSFALLRTLNTFRVPHLPDEKINIRIGINTGPVVAGVVGLSMPRYCLFGDTVNTASRMESSGKPGHIHVSPETNRYLTEIIGGYRTESRGEVIIKGKGVMETFWLIPPEGLPSKVEPSQ</sequence>
<evidence type="ECO:0000256" key="5">
    <source>
        <dbReference type="ARBA" id="ARBA00022475"/>
    </source>
</evidence>
<keyword evidence="12" id="KW-0325">Glycoprotein</keyword>
<keyword evidence="20" id="KW-1185">Reference proteome</keyword>
<evidence type="ECO:0000256" key="8">
    <source>
        <dbReference type="ARBA" id="ARBA00022741"/>
    </source>
</evidence>